<gene>
    <name evidence="3 4 5" type="primary">LOC106064187</name>
</gene>
<dbReference type="PROSITE" id="PS50904">
    <property type="entry name" value="PRELI_MSF1"/>
    <property type="match status" value="1"/>
</dbReference>
<dbReference type="RefSeq" id="XP_055874237.1">
    <property type="nucleotide sequence ID" value="XM_056018262.1"/>
</dbReference>
<evidence type="ECO:0000313" key="3">
    <source>
        <dbReference type="RefSeq" id="XP_055874236.1"/>
    </source>
</evidence>
<dbReference type="OrthoDB" id="341300at2759"/>
<dbReference type="GeneID" id="106064187"/>
<organism evidence="2 3">
    <name type="scientific">Biomphalaria glabrata</name>
    <name type="common">Bloodfluke planorb</name>
    <name type="synonym">Freshwater snail</name>
    <dbReference type="NCBI Taxonomy" id="6526"/>
    <lineage>
        <taxon>Eukaryota</taxon>
        <taxon>Metazoa</taxon>
        <taxon>Spiralia</taxon>
        <taxon>Lophotrochozoa</taxon>
        <taxon>Mollusca</taxon>
        <taxon>Gastropoda</taxon>
        <taxon>Heterobranchia</taxon>
        <taxon>Euthyneura</taxon>
        <taxon>Panpulmonata</taxon>
        <taxon>Hygrophila</taxon>
        <taxon>Lymnaeoidea</taxon>
        <taxon>Planorbidae</taxon>
        <taxon>Biomphalaria</taxon>
    </lineage>
</organism>
<keyword evidence="2" id="KW-1185">Reference proteome</keyword>
<dbReference type="PANTHER" id="PTHR11158">
    <property type="entry name" value="MSF1/PX19 RELATED"/>
    <property type="match status" value="1"/>
</dbReference>
<evidence type="ECO:0000313" key="5">
    <source>
        <dbReference type="RefSeq" id="XP_055874238.1"/>
    </source>
</evidence>
<protein>
    <submittedName>
        <fullName evidence="3 4">PRELI domain-containing protein 1, mitochondrial-like</fullName>
    </submittedName>
</protein>
<dbReference type="InterPro" id="IPR006797">
    <property type="entry name" value="PRELI/MSF1_dom"/>
</dbReference>
<sequence length="208" mass="23460">MVKFVATTSLFKYTWEQVAISFWQRYPNPNSKHVLTEDVISRQIDGDKIISRRMLTKTNKIPKWGEKLVGQNKNVLIVEESVVDMSQKTVTTYTRNLGLQKIMSIEEKCVYKINPENPAWTICERTAFVSSCVFGVASALEVFGAKRFQSNAKKATQGLDFVLTSLFRSDHLKDHPLLVSTKIKDTARKAAEMAKSKAPPILSRASST</sequence>
<dbReference type="RefSeq" id="XP_055874236.1">
    <property type="nucleotide sequence ID" value="XM_056018261.1"/>
</dbReference>
<proteinExistence type="predicted"/>
<dbReference type="GO" id="GO:0005758">
    <property type="term" value="C:mitochondrial intermembrane space"/>
    <property type="evidence" value="ECO:0007669"/>
    <property type="project" value="InterPro"/>
</dbReference>
<evidence type="ECO:0000313" key="2">
    <source>
        <dbReference type="Proteomes" id="UP001165740"/>
    </source>
</evidence>
<evidence type="ECO:0000313" key="4">
    <source>
        <dbReference type="RefSeq" id="XP_055874237.1"/>
    </source>
</evidence>
<dbReference type="RefSeq" id="XP_055874238.1">
    <property type="nucleotide sequence ID" value="XM_056018263.1"/>
</dbReference>
<dbReference type="InterPro" id="IPR037365">
    <property type="entry name" value="Slowmo/Ups"/>
</dbReference>
<reference evidence="3 4" key="1">
    <citation type="submission" date="2025-04" db="UniProtKB">
        <authorList>
            <consortium name="RefSeq"/>
        </authorList>
    </citation>
    <scope>IDENTIFICATION</scope>
</reference>
<accession>A0A9W2ZGY6</accession>
<dbReference type="AlphaFoldDB" id="A0A9W2ZGY6"/>
<dbReference type="OMA" id="WNLNHTK"/>
<dbReference type="Pfam" id="PF04707">
    <property type="entry name" value="PRELI"/>
    <property type="match status" value="1"/>
</dbReference>
<evidence type="ECO:0000259" key="1">
    <source>
        <dbReference type="PROSITE" id="PS50904"/>
    </source>
</evidence>
<dbReference type="Proteomes" id="UP001165740">
    <property type="component" value="Chromosome 1"/>
</dbReference>
<name>A0A9W2ZGY6_BIOGL</name>
<feature type="domain" description="PRELI/MSF1" evidence="1">
    <location>
        <begin position="2"/>
        <end position="171"/>
    </location>
</feature>